<dbReference type="Proteomes" id="UP000238296">
    <property type="component" value="Unassembled WGS sequence"/>
</dbReference>
<organism evidence="3 4">
    <name type="scientific">Mycobacterium talmoniae</name>
    <dbReference type="NCBI Taxonomy" id="1858794"/>
    <lineage>
        <taxon>Bacteria</taxon>
        <taxon>Bacillati</taxon>
        <taxon>Actinomycetota</taxon>
        <taxon>Actinomycetes</taxon>
        <taxon>Mycobacteriales</taxon>
        <taxon>Mycobacteriaceae</taxon>
        <taxon>Mycobacterium</taxon>
    </lineage>
</organism>
<evidence type="ECO:0000259" key="2">
    <source>
        <dbReference type="Pfam" id="PF02470"/>
    </source>
</evidence>
<dbReference type="PANTHER" id="PTHR33371">
    <property type="entry name" value="INTERMEMBRANE PHOSPHOLIPID TRANSPORT SYSTEM BINDING PROTEIN MLAD-RELATED"/>
    <property type="match status" value="1"/>
</dbReference>
<evidence type="ECO:0000313" key="3">
    <source>
        <dbReference type="EMBL" id="PQM47921.1"/>
    </source>
</evidence>
<feature type="chain" id="PRO_5038471160" description="Mce/MlaD domain-containing protein" evidence="1">
    <location>
        <begin position="27"/>
        <end position="374"/>
    </location>
</feature>
<dbReference type="Pfam" id="PF02470">
    <property type="entry name" value="MlaD"/>
    <property type="match status" value="1"/>
</dbReference>
<dbReference type="EMBL" id="PPEA01000254">
    <property type="protein sequence ID" value="PQM47921.1"/>
    <property type="molecule type" value="Genomic_DNA"/>
</dbReference>
<feature type="domain" description="Mce/MlaD" evidence="2">
    <location>
        <begin position="43"/>
        <end position="111"/>
    </location>
</feature>
<name>A0A2S8BMK4_9MYCO</name>
<feature type="signal peptide" evidence="1">
    <location>
        <begin position="1"/>
        <end position="26"/>
    </location>
</feature>
<evidence type="ECO:0000313" key="4">
    <source>
        <dbReference type="Proteomes" id="UP000238296"/>
    </source>
</evidence>
<protein>
    <recommendedName>
        <fullName evidence="2">Mce/MlaD domain-containing protein</fullName>
    </recommendedName>
</protein>
<dbReference type="InterPro" id="IPR052336">
    <property type="entry name" value="MlaD_Phospholipid_Transporter"/>
</dbReference>
<dbReference type="InterPro" id="IPR003399">
    <property type="entry name" value="Mce/MlaD"/>
</dbReference>
<comment type="caution">
    <text evidence="3">The sequence shown here is derived from an EMBL/GenBank/DDBJ whole genome shotgun (WGS) entry which is preliminary data.</text>
</comment>
<keyword evidence="1" id="KW-0732">Signal</keyword>
<dbReference type="PANTHER" id="PTHR33371:SF4">
    <property type="entry name" value="INTERMEMBRANE PHOSPHOLIPID TRANSPORT SYSTEM BINDING PROTEIN MLAD"/>
    <property type="match status" value="1"/>
</dbReference>
<accession>A0A2S8BMK4</accession>
<gene>
    <name evidence="3" type="ORF">C1Y40_01744</name>
</gene>
<dbReference type="RefSeq" id="WP_083341624.1">
    <property type="nucleotide sequence ID" value="NZ_MLQM01000021.1"/>
</dbReference>
<evidence type="ECO:0000256" key="1">
    <source>
        <dbReference type="SAM" id="SignalP"/>
    </source>
</evidence>
<dbReference type="AlphaFoldDB" id="A0A2S8BMK4"/>
<dbReference type="PROSITE" id="PS51257">
    <property type="entry name" value="PROKAR_LIPOPROTEIN"/>
    <property type="match status" value="1"/>
</dbReference>
<reference evidence="3 4" key="1">
    <citation type="journal article" date="2017" name="Int. J. Syst. Evol. Microbiol.">
        <title>Mycobacterium talmoniae sp. nov., a slowly growing mycobacterium isolated from human respiratory samples.</title>
        <authorList>
            <person name="Davidson R.M."/>
            <person name="DeGroote M.A."/>
            <person name="Marola J.L."/>
            <person name="Buss S."/>
            <person name="Jones V."/>
            <person name="McNeil M.R."/>
            <person name="Freifeld A.G."/>
            <person name="Elaine Epperson L."/>
            <person name="Hasan N.A."/>
            <person name="Jackson M."/>
            <person name="Iwen P.C."/>
            <person name="Salfinger M."/>
            <person name="Strong M."/>
        </authorList>
    </citation>
    <scope>NUCLEOTIDE SEQUENCE [LARGE SCALE GENOMIC DNA]</scope>
    <source>
        <strain evidence="3 4">ATCC BAA-2683</strain>
    </source>
</reference>
<sequence length="374" mass="39371">MAAVIVRRIFRIAIAMATAAATIAMTASCSGSSSRADAASYCAILPDTVGLYVGNPVTQMGYQIGKVTSIDANPTQVRVDFSVGEGRPLPHDVKAVIRSPSILADRALELVGNYSGGARLDGGSCIPLDHSFSPKTISEVVGSAYNFINSINPDGSTNIDDTVRGVDQLVHNNGAGVNQLLTRTSSMLDSPDQAISEIGSIVRNTAELTATLVELRDPLKEILQDSPVAIQNAGQAVNGTAGLAGPGSGYGTLGPLAELVAILESRLGEPTQILLDHTSATIRKVTPHINALSDLFVVAPWWINTVANHFNRRDFHTFNLAYRPPLYRIPTHNGLALCGMMNAASPGSCADVNGQPFAVDVALLQYVLTQAANQ</sequence>
<proteinExistence type="predicted"/>